<dbReference type="AlphaFoldDB" id="A0A833DQK4"/>
<dbReference type="InterPro" id="IPR004426">
    <property type="entry name" value="MJ1210-like"/>
</dbReference>
<dbReference type="PANTHER" id="PTHR35610">
    <property type="entry name" value="3-ISOPROPYLMALATE DEHYDRATASE-RELATED"/>
    <property type="match status" value="1"/>
</dbReference>
<organism evidence="1 2">
    <name type="scientific">Methanothermococcus okinawensis</name>
    <dbReference type="NCBI Taxonomy" id="155863"/>
    <lineage>
        <taxon>Archaea</taxon>
        <taxon>Methanobacteriati</taxon>
        <taxon>Methanobacteriota</taxon>
        <taxon>Methanomada group</taxon>
        <taxon>Methanococci</taxon>
        <taxon>Methanococcales</taxon>
        <taxon>Methanococcaceae</taxon>
        <taxon>Methanothermococcus</taxon>
    </lineage>
</organism>
<comment type="caution">
    <text evidence="1">The sequence shown here is derived from an EMBL/GenBank/DDBJ whole genome shotgun (WGS) entry which is preliminary data.</text>
</comment>
<dbReference type="EMBL" id="DQSV01000020">
    <property type="protein sequence ID" value="HIP16897.1"/>
    <property type="molecule type" value="Genomic_DNA"/>
</dbReference>
<proteinExistence type="predicted"/>
<sequence>MVNIIERVIKKVEPLEDAVLIEGLPGIGHVGRIVAEHIIHEFNGEKVLELYCDDFPPQVLVNEDGTVEFMNNSIYVIKEPIPIIVVTGNTQALTPMGQYQTSKRLTELGVKYGAKVVYTIGGFGIGNLKENPAVYVAATSKELADKIKEHGAIFRGDGGGILGAAGLMLTFSKLNGIDGACIMGETPGYLIDPKSAGRVLEVLSKVLGIEINMSEIEKRAKEMEMFLEKIRNFEKSQEQKQAMPRDDDLRYIG</sequence>
<dbReference type="NCBIfam" id="TIGR00162">
    <property type="entry name" value="proteasome assembly chaperone family protein"/>
    <property type="match status" value="1"/>
</dbReference>
<evidence type="ECO:0000313" key="1">
    <source>
        <dbReference type="EMBL" id="HIP16897.1"/>
    </source>
</evidence>
<dbReference type="Pfam" id="PF09754">
    <property type="entry name" value="PAC2"/>
    <property type="match status" value="1"/>
</dbReference>
<reference evidence="1" key="1">
    <citation type="journal article" date="2020" name="ISME J.">
        <title>Gammaproteobacteria mediating utilization of methyl-, sulfur- and petroleum organic compounds in deep ocean hydrothermal plumes.</title>
        <authorList>
            <person name="Zhou Z."/>
            <person name="Liu Y."/>
            <person name="Pan J."/>
            <person name="Cron B.R."/>
            <person name="Toner B.M."/>
            <person name="Anantharaman K."/>
            <person name="Breier J.A."/>
            <person name="Dick G.J."/>
            <person name="Li M."/>
        </authorList>
    </citation>
    <scope>NUCLEOTIDE SEQUENCE</scope>
    <source>
        <strain evidence="1">SZUA-1385</strain>
    </source>
</reference>
<name>A0A833DQK4_9EURY</name>
<dbReference type="InterPro" id="IPR038389">
    <property type="entry name" value="PSMG2_sf"/>
</dbReference>
<dbReference type="Proteomes" id="UP000605144">
    <property type="component" value="Unassembled WGS sequence"/>
</dbReference>
<evidence type="ECO:0000313" key="2">
    <source>
        <dbReference type="Proteomes" id="UP000605144"/>
    </source>
</evidence>
<keyword evidence="1" id="KW-0647">Proteasome</keyword>
<dbReference type="PANTHER" id="PTHR35610:SF7">
    <property type="entry name" value="3-ISOPROPYLMALATE DEHYDRATASE"/>
    <property type="match status" value="1"/>
</dbReference>
<dbReference type="Gene3D" id="3.40.50.10900">
    <property type="entry name" value="PAC-like subunit"/>
    <property type="match status" value="1"/>
</dbReference>
<protein>
    <submittedName>
        <fullName evidence="1">Proteasome assembly chaperone family protein</fullName>
    </submittedName>
</protein>
<accession>A0A833DQK4</accession>
<dbReference type="SUPFAM" id="SSF159659">
    <property type="entry name" value="Cgl1923-like"/>
    <property type="match status" value="1"/>
</dbReference>
<gene>
    <name evidence="1" type="ORF">EYG76_01140</name>
</gene>
<dbReference type="GO" id="GO:0000502">
    <property type="term" value="C:proteasome complex"/>
    <property type="evidence" value="ECO:0007669"/>
    <property type="project" value="UniProtKB-KW"/>
</dbReference>
<dbReference type="InterPro" id="IPR019151">
    <property type="entry name" value="Proteasome_assmbl_chaperone_2"/>
</dbReference>